<accession>F7Z9U6</accession>
<name>F7Z9U6_ROSLO</name>
<dbReference type="AlphaFoldDB" id="F7Z9U6"/>
<dbReference type="HOGENOM" id="CLU_083287_27_3_5"/>
<dbReference type="GO" id="GO:0003700">
    <property type="term" value="F:DNA-binding transcription factor activity"/>
    <property type="evidence" value="ECO:0007669"/>
    <property type="project" value="InterPro"/>
</dbReference>
<dbReference type="Proteomes" id="UP000001353">
    <property type="component" value="Chromosome"/>
</dbReference>
<evidence type="ECO:0000259" key="1">
    <source>
        <dbReference type="PROSITE" id="PS50995"/>
    </source>
</evidence>
<dbReference type="STRING" id="391595.RLO149_c008800"/>
<sequence>MFFLRELPTRMMIDGYVSATGVGDVDAVARALSMMREASQLERLLDAYFNSHNLSQLKFHILIVIDREPETDSLRQSEINQRLDVSKPVLHRTVTSLLKDDLLARRDDPEDSRAHRLALTDKSKTALAAILPGYFETISVFMGKQP</sequence>
<dbReference type="SUPFAM" id="SSF46785">
    <property type="entry name" value="Winged helix' DNA-binding domain"/>
    <property type="match status" value="1"/>
</dbReference>
<dbReference type="GO" id="GO:0006950">
    <property type="term" value="P:response to stress"/>
    <property type="evidence" value="ECO:0007669"/>
    <property type="project" value="TreeGrafter"/>
</dbReference>
<evidence type="ECO:0000313" key="3">
    <source>
        <dbReference type="Proteomes" id="UP000001353"/>
    </source>
</evidence>
<dbReference type="OrthoDB" id="582199at2"/>
<dbReference type="EMBL" id="CP002623">
    <property type="protein sequence ID" value="AEI92905.1"/>
    <property type="molecule type" value="Genomic_DNA"/>
</dbReference>
<dbReference type="PROSITE" id="PS50995">
    <property type="entry name" value="HTH_MARR_2"/>
    <property type="match status" value="1"/>
</dbReference>
<dbReference type="InterPro" id="IPR036390">
    <property type="entry name" value="WH_DNA-bd_sf"/>
</dbReference>
<dbReference type="Gene3D" id="1.10.10.10">
    <property type="entry name" value="Winged helix-like DNA-binding domain superfamily/Winged helix DNA-binding domain"/>
    <property type="match status" value="1"/>
</dbReference>
<keyword evidence="3" id="KW-1185">Reference proteome</keyword>
<dbReference type="PANTHER" id="PTHR33164:SF57">
    <property type="entry name" value="MARR-FAMILY TRANSCRIPTIONAL REGULATOR"/>
    <property type="match status" value="1"/>
</dbReference>
<dbReference type="KEGG" id="rli:RLO149_c008800"/>
<dbReference type="Pfam" id="PF12802">
    <property type="entry name" value="MarR_2"/>
    <property type="match status" value="1"/>
</dbReference>
<dbReference type="InterPro" id="IPR036388">
    <property type="entry name" value="WH-like_DNA-bd_sf"/>
</dbReference>
<dbReference type="PANTHER" id="PTHR33164">
    <property type="entry name" value="TRANSCRIPTIONAL REGULATOR, MARR FAMILY"/>
    <property type="match status" value="1"/>
</dbReference>
<dbReference type="InterPro" id="IPR000835">
    <property type="entry name" value="HTH_MarR-typ"/>
</dbReference>
<proteinExistence type="predicted"/>
<evidence type="ECO:0000313" key="2">
    <source>
        <dbReference type="EMBL" id="AEI92905.1"/>
    </source>
</evidence>
<feature type="domain" description="HTH marR-type" evidence="1">
    <location>
        <begin position="25"/>
        <end position="146"/>
    </location>
</feature>
<protein>
    <submittedName>
        <fullName evidence="2">MarR family transcriptional regulator-like protein</fullName>
    </submittedName>
</protein>
<dbReference type="eggNOG" id="COG1846">
    <property type="taxonomic scope" value="Bacteria"/>
</dbReference>
<reference evidence="2 3" key="1">
    <citation type="journal article" date="2011" name="BMC Genomics">
        <title>Comparative genome analysis and genome-guided physiological analysis of Roseobacter litoralis.</title>
        <authorList>
            <person name="Kalhoefer D."/>
            <person name="Thole S."/>
            <person name="Voget S."/>
            <person name="Lehmann R."/>
            <person name="Liesegang H."/>
            <person name="Wollher A."/>
            <person name="Daniel R."/>
            <person name="Simon M."/>
            <person name="Brinkhoff T."/>
        </authorList>
    </citation>
    <scope>NUCLEOTIDE SEQUENCE [LARGE SCALE GENOMIC DNA]</scope>
    <source>
        <strain evidence="3">ATCC 49566 / DSM 6996 / JCM 21268 / NBRC 15278 / OCh 149</strain>
    </source>
</reference>
<organism evidence="2 3">
    <name type="scientific">Roseobacter litoralis (strain ATCC 49566 / DSM 6996 / JCM 21268 / NBRC 15278 / OCh 149)</name>
    <dbReference type="NCBI Taxonomy" id="391595"/>
    <lineage>
        <taxon>Bacteria</taxon>
        <taxon>Pseudomonadati</taxon>
        <taxon>Pseudomonadota</taxon>
        <taxon>Alphaproteobacteria</taxon>
        <taxon>Rhodobacterales</taxon>
        <taxon>Roseobacteraceae</taxon>
        <taxon>Roseobacter</taxon>
    </lineage>
</organism>
<dbReference type="SMART" id="SM00347">
    <property type="entry name" value="HTH_MARR"/>
    <property type="match status" value="1"/>
</dbReference>
<gene>
    <name evidence="2" type="ordered locus">RLO149_c008800</name>
</gene>
<dbReference type="InterPro" id="IPR039422">
    <property type="entry name" value="MarR/SlyA-like"/>
</dbReference>